<dbReference type="EMBL" id="AP018449">
    <property type="protein sequence ID" value="BBB89759.1"/>
    <property type="molecule type" value="Genomic_DNA"/>
</dbReference>
<dbReference type="Proteomes" id="UP000276437">
    <property type="component" value="Chromosome"/>
</dbReference>
<dbReference type="AlphaFoldDB" id="A0A348AFB1"/>
<evidence type="ECO:0000313" key="3">
    <source>
        <dbReference type="Proteomes" id="UP000276437"/>
    </source>
</evidence>
<gene>
    <name evidence="2" type="ORF">MAMMFC1_00393</name>
</gene>
<dbReference type="OrthoDB" id="47603at2"/>
<name>A0A348AFB1_9FIRM</name>
<dbReference type="Gene3D" id="2.60.320.10">
    <property type="entry name" value="N-utilization substance G protein NusG, insert domain"/>
    <property type="match status" value="1"/>
</dbReference>
<evidence type="ECO:0000256" key="1">
    <source>
        <dbReference type="SAM" id="Phobius"/>
    </source>
</evidence>
<evidence type="ECO:0000313" key="2">
    <source>
        <dbReference type="EMBL" id="BBB89759.1"/>
    </source>
</evidence>
<feature type="transmembrane region" description="Helical" evidence="1">
    <location>
        <begin position="14"/>
        <end position="34"/>
    </location>
</feature>
<protein>
    <submittedName>
        <fullName evidence="2">Uncharacterized protein</fullName>
    </submittedName>
</protein>
<dbReference type="InterPro" id="IPR038690">
    <property type="entry name" value="NusG_2_sf"/>
</dbReference>
<dbReference type="CDD" id="cd09846">
    <property type="entry name" value="DUF1312"/>
    <property type="match status" value="1"/>
</dbReference>
<dbReference type="RefSeq" id="WP_126306002.1">
    <property type="nucleotide sequence ID" value="NZ_AP018449.1"/>
</dbReference>
<keyword evidence="1" id="KW-0472">Membrane</keyword>
<sequence>MDKIAFKLTRADKWLILCLIVFSTMGIVFNLIFFTANAEQRAEISVAGQWLRTIPLRDGYHEEIRIGGKENYDIIEVDGRKIHVREADCPDQICVKTGWISVPPQQIVCLPYRVVIKIVSAKATEIDDIVR</sequence>
<proteinExistence type="predicted"/>
<keyword evidence="1" id="KW-1133">Transmembrane helix</keyword>
<dbReference type="Pfam" id="PF07009">
    <property type="entry name" value="NusG_II"/>
    <property type="match status" value="1"/>
</dbReference>
<keyword evidence="3" id="KW-1185">Reference proteome</keyword>
<keyword evidence="1" id="KW-0812">Transmembrane</keyword>
<dbReference type="KEGG" id="mana:MAMMFC1_00393"/>
<organism evidence="2 3">
    <name type="scientific">Methylomusa anaerophila</name>
    <dbReference type="NCBI Taxonomy" id="1930071"/>
    <lineage>
        <taxon>Bacteria</taxon>
        <taxon>Bacillati</taxon>
        <taxon>Bacillota</taxon>
        <taxon>Negativicutes</taxon>
        <taxon>Selenomonadales</taxon>
        <taxon>Sporomusaceae</taxon>
        <taxon>Methylomusa</taxon>
    </lineage>
</organism>
<reference evidence="2 3" key="1">
    <citation type="journal article" date="2018" name="Int. J. Syst. Evol. Microbiol.">
        <title>Methylomusa anaerophila gen. nov., sp. nov., an anaerobic methanol-utilizing bacterium isolated from a microbial fuel cell.</title>
        <authorList>
            <person name="Amano N."/>
            <person name="Yamamuro A."/>
            <person name="Miyahara M."/>
            <person name="Kouzuma A."/>
            <person name="Abe T."/>
            <person name="Watanabe K."/>
        </authorList>
    </citation>
    <scope>NUCLEOTIDE SEQUENCE [LARGE SCALE GENOMIC DNA]</scope>
    <source>
        <strain evidence="2 3">MMFC1</strain>
    </source>
</reference>
<accession>A0A348AFB1</accession>